<dbReference type="InterPro" id="IPR036388">
    <property type="entry name" value="WH-like_DNA-bd_sf"/>
</dbReference>
<dbReference type="Gene3D" id="3.40.190.290">
    <property type="match status" value="1"/>
</dbReference>
<evidence type="ECO:0000256" key="4">
    <source>
        <dbReference type="ARBA" id="ARBA00023163"/>
    </source>
</evidence>
<dbReference type="eggNOG" id="COG0583">
    <property type="taxonomic scope" value="Bacteria"/>
</dbReference>
<keyword evidence="4" id="KW-0804">Transcription</keyword>
<dbReference type="CDD" id="cd08421">
    <property type="entry name" value="PBP2_LTTR_like_1"/>
    <property type="match status" value="1"/>
</dbReference>
<evidence type="ECO:0000313" key="7">
    <source>
        <dbReference type="Proteomes" id="UP000029493"/>
    </source>
</evidence>
<dbReference type="InterPro" id="IPR005119">
    <property type="entry name" value="LysR_subst-bd"/>
</dbReference>
<dbReference type="KEGG" id="psw:LK03_00085"/>
<dbReference type="STRING" id="157783.LK03_00085"/>
<proteinExistence type="inferred from homology"/>
<dbReference type="PANTHER" id="PTHR30419">
    <property type="entry name" value="HTH-TYPE TRANSCRIPTIONAL REGULATOR YBHD"/>
    <property type="match status" value="1"/>
</dbReference>
<dbReference type="SUPFAM" id="SSF53850">
    <property type="entry name" value="Periplasmic binding protein-like II"/>
    <property type="match status" value="1"/>
</dbReference>
<dbReference type="AlphaFoldDB" id="A0A089WEP3"/>
<dbReference type="PANTHER" id="PTHR30419:SF2">
    <property type="entry name" value="LYSR FAMILY TRANSCRIPTIONAL REGULATOR"/>
    <property type="match status" value="1"/>
</dbReference>
<dbReference type="InterPro" id="IPR000847">
    <property type="entry name" value="LysR_HTH_N"/>
</dbReference>
<dbReference type="PROSITE" id="PS50931">
    <property type="entry name" value="HTH_LYSR"/>
    <property type="match status" value="1"/>
</dbReference>
<dbReference type="Gene3D" id="1.10.10.10">
    <property type="entry name" value="Winged helix-like DNA-binding domain superfamily/Winged helix DNA-binding domain"/>
    <property type="match status" value="1"/>
</dbReference>
<dbReference type="OrthoDB" id="9785974at2"/>
<dbReference type="Pfam" id="PF00126">
    <property type="entry name" value="HTH_1"/>
    <property type="match status" value="1"/>
</dbReference>
<reference evidence="6 7" key="1">
    <citation type="submission" date="2014-09" db="EMBL/GenBank/DDBJ databases">
        <authorList>
            <person name="Chan K.-G."/>
        </authorList>
    </citation>
    <scope>NUCLEOTIDE SEQUENCE [LARGE SCALE GENOMIC DNA]</scope>
    <source>
        <strain evidence="6 7">ND07</strain>
    </source>
</reference>
<dbReference type="GO" id="GO:0005829">
    <property type="term" value="C:cytosol"/>
    <property type="evidence" value="ECO:0007669"/>
    <property type="project" value="TreeGrafter"/>
</dbReference>
<keyword evidence="2" id="KW-0805">Transcription regulation</keyword>
<dbReference type="GO" id="GO:0003677">
    <property type="term" value="F:DNA binding"/>
    <property type="evidence" value="ECO:0007669"/>
    <property type="project" value="UniProtKB-KW"/>
</dbReference>
<dbReference type="Proteomes" id="UP000029493">
    <property type="component" value="Chromosome"/>
</dbReference>
<keyword evidence="7" id="KW-1185">Reference proteome</keyword>
<sequence>MLYRHLIKKLDLTSLHLLVSIHEEGSLTKAAEREMLALSAASKRLQEVEQVLGIALFERTLKGMKPTAAGETLLFYARKILMDVEKISIDVGEYLEGIRGHVRMMANISAIIEFLPEDLQRFMSSHGQVKVHLEERPSAGVVKGVGEGAADLGICSADIDIGELVAVPYRHDELVVVMRQDHPLAAHSHVPFRETLAFDQVGLHTDSFINLRTQAAARSEGKILKQRIQVPGFDGVCRMVQADLGIGVLPRKAFELIGKPLGLYAAGIDDDWAQRTLSLVVRNREGLSPVSRLLYEHLLHDQP</sequence>
<dbReference type="SUPFAM" id="SSF46785">
    <property type="entry name" value="Winged helix' DNA-binding domain"/>
    <property type="match status" value="1"/>
</dbReference>
<gene>
    <name evidence="6" type="ORF">LK03_00085</name>
</gene>
<evidence type="ECO:0000259" key="5">
    <source>
        <dbReference type="PROSITE" id="PS50931"/>
    </source>
</evidence>
<comment type="similarity">
    <text evidence="1">Belongs to the LysR transcriptional regulatory family.</text>
</comment>
<name>A0A089WEP3_9PSED</name>
<dbReference type="Pfam" id="PF03466">
    <property type="entry name" value="LysR_substrate"/>
    <property type="match status" value="1"/>
</dbReference>
<evidence type="ECO:0000256" key="1">
    <source>
        <dbReference type="ARBA" id="ARBA00009437"/>
    </source>
</evidence>
<accession>A0A089WEP3</accession>
<dbReference type="GO" id="GO:0003700">
    <property type="term" value="F:DNA-binding transcription factor activity"/>
    <property type="evidence" value="ECO:0007669"/>
    <property type="project" value="InterPro"/>
</dbReference>
<organism evidence="6 7">
    <name type="scientific">Pseudomonas cremoricolorata</name>
    <dbReference type="NCBI Taxonomy" id="157783"/>
    <lineage>
        <taxon>Bacteria</taxon>
        <taxon>Pseudomonadati</taxon>
        <taxon>Pseudomonadota</taxon>
        <taxon>Gammaproteobacteria</taxon>
        <taxon>Pseudomonadales</taxon>
        <taxon>Pseudomonadaceae</taxon>
        <taxon>Pseudomonas</taxon>
    </lineage>
</organism>
<dbReference type="RefSeq" id="WP_038410544.1">
    <property type="nucleotide sequence ID" value="NZ_CP009455.1"/>
</dbReference>
<dbReference type="InterPro" id="IPR036390">
    <property type="entry name" value="WH_DNA-bd_sf"/>
</dbReference>
<evidence type="ECO:0000256" key="2">
    <source>
        <dbReference type="ARBA" id="ARBA00023015"/>
    </source>
</evidence>
<dbReference type="EMBL" id="CP009455">
    <property type="protein sequence ID" value="AIR87730.1"/>
    <property type="molecule type" value="Genomic_DNA"/>
</dbReference>
<dbReference type="InterPro" id="IPR050950">
    <property type="entry name" value="HTH-type_LysR_regulators"/>
</dbReference>
<feature type="domain" description="HTH lysR-type" evidence="5">
    <location>
        <begin position="10"/>
        <end position="67"/>
    </location>
</feature>
<evidence type="ECO:0000256" key="3">
    <source>
        <dbReference type="ARBA" id="ARBA00023125"/>
    </source>
</evidence>
<evidence type="ECO:0000313" key="6">
    <source>
        <dbReference type="EMBL" id="AIR87730.1"/>
    </source>
</evidence>
<keyword evidence="3" id="KW-0238">DNA-binding</keyword>
<protein>
    <submittedName>
        <fullName evidence="6">LysR family transcriptional regulator</fullName>
    </submittedName>
</protein>